<evidence type="ECO:0000256" key="2">
    <source>
        <dbReference type="ARBA" id="ARBA00023125"/>
    </source>
</evidence>
<dbReference type="AlphaFoldDB" id="A0A512DRT4"/>
<organism evidence="6 7">
    <name type="scientific">Skermanella aerolata</name>
    <dbReference type="NCBI Taxonomy" id="393310"/>
    <lineage>
        <taxon>Bacteria</taxon>
        <taxon>Pseudomonadati</taxon>
        <taxon>Pseudomonadota</taxon>
        <taxon>Alphaproteobacteria</taxon>
        <taxon>Rhodospirillales</taxon>
        <taxon>Azospirillaceae</taxon>
        <taxon>Skermanella</taxon>
    </lineage>
</organism>
<dbReference type="SUPFAM" id="SSF46894">
    <property type="entry name" value="C-terminal effector domain of the bipartite response regulators"/>
    <property type="match status" value="1"/>
</dbReference>
<dbReference type="PANTHER" id="PTHR45566">
    <property type="entry name" value="HTH-TYPE TRANSCRIPTIONAL REGULATOR YHJB-RELATED"/>
    <property type="match status" value="1"/>
</dbReference>
<feature type="domain" description="Response regulatory" evidence="5">
    <location>
        <begin position="56"/>
        <end position="173"/>
    </location>
</feature>
<comment type="caution">
    <text evidence="6">The sequence shown here is derived from an EMBL/GenBank/DDBJ whole genome shotgun (WGS) entry which is preliminary data.</text>
</comment>
<evidence type="ECO:0000259" key="4">
    <source>
        <dbReference type="PROSITE" id="PS50043"/>
    </source>
</evidence>
<dbReference type="InterPro" id="IPR051015">
    <property type="entry name" value="EvgA-like"/>
</dbReference>
<dbReference type="InterPro" id="IPR011006">
    <property type="entry name" value="CheY-like_superfamily"/>
</dbReference>
<evidence type="ECO:0000259" key="5">
    <source>
        <dbReference type="PROSITE" id="PS50110"/>
    </source>
</evidence>
<dbReference type="InterPro" id="IPR000792">
    <property type="entry name" value="Tscrpt_reg_LuxR_C"/>
</dbReference>
<dbReference type="Gene3D" id="3.40.50.2300">
    <property type="match status" value="1"/>
</dbReference>
<dbReference type="Pfam" id="PF00072">
    <property type="entry name" value="Response_reg"/>
    <property type="match status" value="1"/>
</dbReference>
<protein>
    <submittedName>
        <fullName evidence="6">DNA-binding response regulator</fullName>
    </submittedName>
</protein>
<dbReference type="PROSITE" id="PS50043">
    <property type="entry name" value="HTH_LUXR_2"/>
    <property type="match status" value="1"/>
</dbReference>
<keyword evidence="7" id="KW-1185">Reference proteome</keyword>
<feature type="domain" description="HTH luxR-type" evidence="4">
    <location>
        <begin position="201"/>
        <end position="266"/>
    </location>
</feature>
<keyword evidence="1 3" id="KW-0597">Phosphoprotein</keyword>
<evidence type="ECO:0000256" key="3">
    <source>
        <dbReference type="PROSITE-ProRule" id="PRU00169"/>
    </source>
</evidence>
<name>A0A512DRT4_9PROT</name>
<dbReference type="InterPro" id="IPR016032">
    <property type="entry name" value="Sig_transdc_resp-reg_C-effctor"/>
</dbReference>
<dbReference type="PANTHER" id="PTHR45566:SF1">
    <property type="entry name" value="HTH-TYPE TRANSCRIPTIONAL REGULATOR YHJB-RELATED"/>
    <property type="match status" value="1"/>
</dbReference>
<evidence type="ECO:0000313" key="7">
    <source>
        <dbReference type="Proteomes" id="UP000321523"/>
    </source>
</evidence>
<keyword evidence="2 6" id="KW-0238">DNA-binding</keyword>
<dbReference type="SMART" id="SM00421">
    <property type="entry name" value="HTH_LUXR"/>
    <property type="match status" value="1"/>
</dbReference>
<dbReference type="SMART" id="SM00448">
    <property type="entry name" value="REC"/>
    <property type="match status" value="1"/>
</dbReference>
<feature type="modified residue" description="4-aspartylphosphate" evidence="3">
    <location>
        <position position="108"/>
    </location>
</feature>
<dbReference type="PROSITE" id="PS50110">
    <property type="entry name" value="RESPONSE_REGULATORY"/>
    <property type="match status" value="1"/>
</dbReference>
<gene>
    <name evidence="6" type="ORF">SAE02_33490</name>
</gene>
<dbReference type="InterPro" id="IPR058245">
    <property type="entry name" value="NreC/VraR/RcsB-like_REC"/>
</dbReference>
<dbReference type="Proteomes" id="UP000321523">
    <property type="component" value="Unassembled WGS sequence"/>
</dbReference>
<sequence>MPGNFKKNSGPVTAGPVPLSEPCFCDEFDLASKRNPTHTPVRETPLQRAQITAMCKVLIADDHPLFRDALKTALAVSVEGSNPVEASNLDEAIAAIRSHGDFDLALLDLSMPGVNGFSGLLSLRAQFPALPVVIVSAHEDAKLVHQALDYGAIGFIPKSTPREGIAEALRSVIAGNVYIPPNMAKDDAATGADSRDEDAEIARRIATLTAQQLRVLEMLGTGKLNKEIAFELNIAETTVKAHVSAILQKLKVYSRTQAVVFASRLHFDSFQSAR</sequence>
<dbReference type="GO" id="GO:0000160">
    <property type="term" value="P:phosphorelay signal transduction system"/>
    <property type="evidence" value="ECO:0007669"/>
    <property type="project" value="InterPro"/>
</dbReference>
<dbReference type="GO" id="GO:0006355">
    <property type="term" value="P:regulation of DNA-templated transcription"/>
    <property type="evidence" value="ECO:0007669"/>
    <property type="project" value="InterPro"/>
</dbReference>
<dbReference type="Pfam" id="PF00196">
    <property type="entry name" value="GerE"/>
    <property type="match status" value="1"/>
</dbReference>
<evidence type="ECO:0000313" key="6">
    <source>
        <dbReference type="EMBL" id="GEO39201.1"/>
    </source>
</evidence>
<dbReference type="SUPFAM" id="SSF52172">
    <property type="entry name" value="CheY-like"/>
    <property type="match status" value="1"/>
</dbReference>
<reference evidence="6 7" key="1">
    <citation type="submission" date="2019-07" db="EMBL/GenBank/DDBJ databases">
        <title>Whole genome shotgun sequence of Skermanella aerolata NBRC 106429.</title>
        <authorList>
            <person name="Hosoyama A."/>
            <person name="Uohara A."/>
            <person name="Ohji S."/>
            <person name="Ichikawa N."/>
        </authorList>
    </citation>
    <scope>NUCLEOTIDE SEQUENCE [LARGE SCALE GENOMIC DNA]</scope>
    <source>
        <strain evidence="6 7">NBRC 106429</strain>
    </source>
</reference>
<proteinExistence type="predicted"/>
<dbReference type="InterPro" id="IPR001789">
    <property type="entry name" value="Sig_transdc_resp-reg_receiver"/>
</dbReference>
<evidence type="ECO:0000256" key="1">
    <source>
        <dbReference type="ARBA" id="ARBA00022553"/>
    </source>
</evidence>
<dbReference type="EMBL" id="BJYZ01000014">
    <property type="protein sequence ID" value="GEO39201.1"/>
    <property type="molecule type" value="Genomic_DNA"/>
</dbReference>
<dbReference type="GO" id="GO:0003677">
    <property type="term" value="F:DNA binding"/>
    <property type="evidence" value="ECO:0007669"/>
    <property type="project" value="UniProtKB-KW"/>
</dbReference>
<accession>A0A512DRT4</accession>
<dbReference type="CDD" id="cd17535">
    <property type="entry name" value="REC_NarL-like"/>
    <property type="match status" value="1"/>
</dbReference>
<dbReference type="CDD" id="cd06170">
    <property type="entry name" value="LuxR_C_like"/>
    <property type="match status" value="1"/>
</dbReference>
<dbReference type="PROSITE" id="PS00622">
    <property type="entry name" value="HTH_LUXR_1"/>
    <property type="match status" value="1"/>
</dbReference>
<dbReference type="PRINTS" id="PR00038">
    <property type="entry name" value="HTHLUXR"/>
</dbReference>